<feature type="domain" description="ABC3 transporter permease C-terminal" evidence="7">
    <location>
        <begin position="387"/>
        <end position="499"/>
    </location>
</feature>
<evidence type="ECO:0000256" key="1">
    <source>
        <dbReference type="ARBA" id="ARBA00004651"/>
    </source>
</evidence>
<protein>
    <submittedName>
        <fullName evidence="9">Putative ABC transport system permease protein</fullName>
    </submittedName>
</protein>
<dbReference type="EMBL" id="FUZU01000004">
    <property type="protein sequence ID" value="SKC87851.1"/>
    <property type="molecule type" value="Genomic_DNA"/>
</dbReference>
<evidence type="ECO:0000313" key="9">
    <source>
        <dbReference type="EMBL" id="SKC87851.1"/>
    </source>
</evidence>
<feature type="transmembrane region" description="Helical" evidence="6">
    <location>
        <begin position="99"/>
        <end position="123"/>
    </location>
</feature>
<keyword evidence="2" id="KW-1003">Cell membrane</keyword>
<evidence type="ECO:0000256" key="5">
    <source>
        <dbReference type="ARBA" id="ARBA00023136"/>
    </source>
</evidence>
<evidence type="ECO:0000313" key="10">
    <source>
        <dbReference type="Proteomes" id="UP000190961"/>
    </source>
</evidence>
<feature type="transmembrane region" description="Helical" evidence="6">
    <location>
        <begin position="781"/>
        <end position="800"/>
    </location>
</feature>
<dbReference type="PANTHER" id="PTHR30572:SF18">
    <property type="entry name" value="ABC-TYPE MACROLIDE FAMILY EXPORT SYSTEM PERMEASE COMPONENT 2"/>
    <property type="match status" value="1"/>
</dbReference>
<dbReference type="Pfam" id="PF12704">
    <property type="entry name" value="MacB_PCD"/>
    <property type="match status" value="1"/>
</dbReference>
<keyword evidence="4 6" id="KW-1133">Transmembrane helix</keyword>
<dbReference type="RefSeq" id="WP_245840832.1">
    <property type="nucleotide sequence ID" value="NZ_FUZU01000004.1"/>
</dbReference>
<dbReference type="InterPro" id="IPR003838">
    <property type="entry name" value="ABC3_permease_C"/>
</dbReference>
<proteinExistence type="predicted"/>
<dbReference type="InterPro" id="IPR025857">
    <property type="entry name" value="MacB_PCD"/>
</dbReference>
<keyword evidence="10" id="KW-1185">Reference proteome</keyword>
<dbReference type="Proteomes" id="UP000190961">
    <property type="component" value="Unassembled WGS sequence"/>
</dbReference>
<dbReference type="InterPro" id="IPR050250">
    <property type="entry name" value="Macrolide_Exporter_MacB"/>
</dbReference>
<feature type="domain" description="MacB-like periplasmic core" evidence="8">
    <location>
        <begin position="101"/>
        <end position="321"/>
    </location>
</feature>
<feature type="transmembrane region" description="Helical" evidence="6">
    <location>
        <begin position="381"/>
        <end position="401"/>
    </location>
</feature>
<dbReference type="GO" id="GO:0005886">
    <property type="term" value="C:plasma membrane"/>
    <property type="evidence" value="ECO:0007669"/>
    <property type="project" value="UniProtKB-SubCell"/>
</dbReference>
<organism evidence="9 10">
    <name type="scientific">Ohtaekwangia koreensis</name>
    <dbReference type="NCBI Taxonomy" id="688867"/>
    <lineage>
        <taxon>Bacteria</taxon>
        <taxon>Pseudomonadati</taxon>
        <taxon>Bacteroidota</taxon>
        <taxon>Cytophagia</taxon>
        <taxon>Cytophagales</taxon>
        <taxon>Fulvivirgaceae</taxon>
        <taxon>Ohtaekwangia</taxon>
    </lineage>
</organism>
<evidence type="ECO:0000259" key="7">
    <source>
        <dbReference type="Pfam" id="PF02687"/>
    </source>
</evidence>
<feature type="transmembrane region" description="Helical" evidence="6">
    <location>
        <begin position="868"/>
        <end position="890"/>
    </location>
</feature>
<sequence length="904" mass="100749">MQLTNDHIDYIIKDLQYRGIVVDGIEEEMIDHICSAVEVEMKHSVRFIDAYHHVLKSFGHTSGLLATQKQILQEENHKAKNMLRNYIIIGLRNLRKQGFYSFINIAGLAIGVSACLIIMLFIIDELQYDTFNTKADRIYRVHNEIKFGGNYMHLASSSAPTAHTLLQDYPEIQAAVRFRSYGSYLVKSEDGAINIKEQNVIWTDSSFFNIFSVPVLEGNAALALKDPGCIAISKRTADKYFPNTSAIGKTLILDNKYSTKVTIVYEDIPEASHFHFDILIPMVGDWPVAQEAQSTAYMSNNFQTYILVKENTDAKQLETKLAGFIETHVGPQIAQVLGNDFTMEKFRAAGNIYEITLMPLLDIHLKSHQLGEFENNGNITYIYLFATIAAFILIIACINFMNMSTARSANRAKEVGVRKVMGSLRSHLIRQFLTESTLITIFSFFIALGISALLLPIFNSLALKDLHLPWSDPLFYGTLLVAALVIGLMAGVYPSFFLSAFKPAHVLKGNISLGMKSGLIRSALVVFQFVISIFLIVGAITVNQQLNYIQNKNLGFEKDQVIIVQDAYALRPNVQSFKDEVLRMTSIESGSISGYLPVEGTYRNDNVFWREGNAAVAENMVSLQNWSVDVDYVKTMGMKIKKGRAFSSDFPSDSSAVILNEAGVIQFGLGDDPIGKRISHFSGQKPDGSPDPSQVKSRTVIGVVENFHFSSMKESISALGLFMNSSDGFVSFRFKASNAQEVINDIEKIWKRVAPDQPFQYSFLNDDFGRMYSAEQRLGKILGTFATLAIIIACLGLFALTAFTTEQRTKEIGIRKVLGASVSSIVMLLSREFGKLVIIAFVLASPIAWYSVNWWLQNYAYKTEIGIVVYILAGITALLIATLTISYQSIRAATSDPVKSLKNE</sequence>
<feature type="transmembrane region" description="Helical" evidence="6">
    <location>
        <begin position="474"/>
        <end position="498"/>
    </location>
</feature>
<dbReference type="PANTHER" id="PTHR30572">
    <property type="entry name" value="MEMBRANE COMPONENT OF TRANSPORTER-RELATED"/>
    <property type="match status" value="1"/>
</dbReference>
<dbReference type="GO" id="GO:0022857">
    <property type="term" value="F:transmembrane transporter activity"/>
    <property type="evidence" value="ECO:0007669"/>
    <property type="project" value="TreeGrafter"/>
</dbReference>
<evidence type="ECO:0000256" key="2">
    <source>
        <dbReference type="ARBA" id="ARBA00022475"/>
    </source>
</evidence>
<feature type="transmembrane region" description="Helical" evidence="6">
    <location>
        <begin position="438"/>
        <end position="462"/>
    </location>
</feature>
<accession>A0A1T5MHY4</accession>
<evidence type="ECO:0000256" key="3">
    <source>
        <dbReference type="ARBA" id="ARBA00022692"/>
    </source>
</evidence>
<comment type="subcellular location">
    <subcellularLocation>
        <location evidence="1">Cell membrane</location>
        <topology evidence="1">Multi-pass membrane protein</topology>
    </subcellularLocation>
</comment>
<dbReference type="Pfam" id="PF02687">
    <property type="entry name" value="FtsX"/>
    <property type="match status" value="2"/>
</dbReference>
<evidence type="ECO:0000259" key="8">
    <source>
        <dbReference type="Pfam" id="PF12704"/>
    </source>
</evidence>
<feature type="transmembrane region" description="Helical" evidence="6">
    <location>
        <begin position="836"/>
        <end position="856"/>
    </location>
</feature>
<keyword evidence="3 6" id="KW-0812">Transmembrane</keyword>
<feature type="transmembrane region" description="Helical" evidence="6">
    <location>
        <begin position="519"/>
        <end position="542"/>
    </location>
</feature>
<feature type="domain" description="ABC3 transporter permease C-terminal" evidence="7">
    <location>
        <begin position="784"/>
        <end position="897"/>
    </location>
</feature>
<reference evidence="9 10" key="1">
    <citation type="submission" date="2017-02" db="EMBL/GenBank/DDBJ databases">
        <authorList>
            <person name="Peterson S.W."/>
        </authorList>
    </citation>
    <scope>NUCLEOTIDE SEQUENCE [LARGE SCALE GENOMIC DNA]</scope>
    <source>
        <strain evidence="9 10">DSM 25262</strain>
    </source>
</reference>
<gene>
    <name evidence="9" type="ORF">SAMN05660236_5532</name>
</gene>
<keyword evidence="5 6" id="KW-0472">Membrane</keyword>
<dbReference type="STRING" id="688867.SAMN05660236_5532"/>
<evidence type="ECO:0000256" key="4">
    <source>
        <dbReference type="ARBA" id="ARBA00022989"/>
    </source>
</evidence>
<evidence type="ECO:0000256" key="6">
    <source>
        <dbReference type="SAM" id="Phobius"/>
    </source>
</evidence>
<name>A0A1T5MHY4_9BACT</name>
<dbReference type="AlphaFoldDB" id="A0A1T5MHY4"/>